<comment type="caution">
    <text evidence="2">The sequence shown here is derived from an EMBL/GenBank/DDBJ whole genome shotgun (WGS) entry which is preliminary data.</text>
</comment>
<feature type="compositionally biased region" description="Basic and acidic residues" evidence="1">
    <location>
        <begin position="46"/>
        <end position="62"/>
    </location>
</feature>
<name>A0ABT2LSA9_9HYPH</name>
<accession>A0ABT2LSA9</accession>
<gene>
    <name evidence="2" type="ORF">N5A92_20620</name>
</gene>
<protein>
    <submittedName>
        <fullName evidence="2">Uncharacterized protein</fullName>
    </submittedName>
</protein>
<evidence type="ECO:0000256" key="1">
    <source>
        <dbReference type="SAM" id="MobiDB-lite"/>
    </source>
</evidence>
<proteinExistence type="predicted"/>
<feature type="region of interest" description="Disordered" evidence="1">
    <location>
        <begin position="1"/>
        <end position="25"/>
    </location>
</feature>
<dbReference type="RefSeq" id="WP_260905922.1">
    <property type="nucleotide sequence ID" value="NZ_JAOCZP010000007.1"/>
</dbReference>
<reference evidence="2 3" key="1">
    <citation type="submission" date="2022-09" db="EMBL/GenBank/DDBJ databases">
        <title>Chelativorans salina sp. nov., a novel slightly halophilic bacterium isolated from a saline lake sediment enrichment.</title>
        <authorList>
            <person name="Gao L."/>
            <person name="Fang B.-Z."/>
            <person name="Li W.-J."/>
        </authorList>
    </citation>
    <scope>NUCLEOTIDE SEQUENCE [LARGE SCALE GENOMIC DNA]</scope>
    <source>
        <strain evidence="2 3">EGI FJ00035</strain>
    </source>
</reference>
<organism evidence="2 3">
    <name type="scientific">Chelativorans salis</name>
    <dbReference type="NCBI Taxonomy" id="2978478"/>
    <lineage>
        <taxon>Bacteria</taxon>
        <taxon>Pseudomonadati</taxon>
        <taxon>Pseudomonadota</taxon>
        <taxon>Alphaproteobacteria</taxon>
        <taxon>Hyphomicrobiales</taxon>
        <taxon>Phyllobacteriaceae</taxon>
        <taxon>Chelativorans</taxon>
    </lineage>
</organism>
<evidence type="ECO:0000313" key="3">
    <source>
        <dbReference type="Proteomes" id="UP001320831"/>
    </source>
</evidence>
<sequence length="70" mass="7539">MSDLDVPLSAKTDHRPQWYQGPLTSGEHIDIGSFGGLISRAAKNLDGEDGDSVKGEPIERLPGHIRPMTA</sequence>
<evidence type="ECO:0000313" key="2">
    <source>
        <dbReference type="EMBL" id="MCT7377425.1"/>
    </source>
</evidence>
<dbReference type="EMBL" id="JAOCZP010000007">
    <property type="protein sequence ID" value="MCT7377425.1"/>
    <property type="molecule type" value="Genomic_DNA"/>
</dbReference>
<dbReference type="Proteomes" id="UP001320831">
    <property type="component" value="Unassembled WGS sequence"/>
</dbReference>
<feature type="region of interest" description="Disordered" evidence="1">
    <location>
        <begin position="46"/>
        <end position="70"/>
    </location>
</feature>
<keyword evidence="3" id="KW-1185">Reference proteome</keyword>